<dbReference type="EMBL" id="AEPE02000003">
    <property type="protein sequence ID" value="EFZ37310.1"/>
    <property type="molecule type" value="Genomic_DNA"/>
</dbReference>
<evidence type="ECO:0000313" key="4">
    <source>
        <dbReference type="EMBL" id="EFZ37310.1"/>
    </source>
</evidence>
<dbReference type="GO" id="GO:0016020">
    <property type="term" value="C:membrane"/>
    <property type="evidence" value="ECO:0007669"/>
    <property type="project" value="InterPro"/>
</dbReference>
<feature type="transmembrane region" description="Helical" evidence="3">
    <location>
        <begin position="58"/>
        <end position="78"/>
    </location>
</feature>
<dbReference type="InterPro" id="IPR048254">
    <property type="entry name" value="CDP_ALCOHOL_P_TRANSF_CS"/>
</dbReference>
<dbReference type="InterPro" id="IPR000462">
    <property type="entry name" value="CDP-OH_P_trans"/>
</dbReference>
<keyword evidence="1 2" id="KW-0808">Transferase</keyword>
<protein>
    <submittedName>
        <fullName evidence="4">CDP-alcohol phosphatidyltransferase</fullName>
        <ecNumber evidence="4">2.7.8.1</ecNumber>
    </submittedName>
</protein>
<proteinExistence type="inferred from homology"/>
<reference evidence="4" key="1">
    <citation type="submission" date="2011-01" db="EMBL/GenBank/DDBJ databases">
        <authorList>
            <person name="Muzny D."/>
            <person name="Qin X."/>
            <person name="Buhay C."/>
            <person name="Dugan-Rocha S."/>
            <person name="Ding Y."/>
            <person name="Chen G."/>
            <person name="Hawes A."/>
            <person name="Holder M."/>
            <person name="Jhangiani S."/>
            <person name="Johnson A."/>
            <person name="Khan Z."/>
            <person name="Li Z."/>
            <person name="Liu W."/>
            <person name="Liu X."/>
            <person name="Perez L."/>
            <person name="Shen H."/>
            <person name="Wang Q."/>
            <person name="Watt J."/>
            <person name="Xi L."/>
            <person name="Xin Y."/>
            <person name="Zhou J."/>
            <person name="Deng J."/>
            <person name="Jiang H."/>
            <person name="Liu Y."/>
            <person name="Qu J."/>
            <person name="Song X.-Z."/>
            <person name="Zhang L."/>
            <person name="Villasana D."/>
            <person name="Johnson A."/>
            <person name="Liu J."/>
            <person name="Liyanage D."/>
            <person name="Lorensuhewa L."/>
            <person name="Robinson T."/>
            <person name="Song A."/>
            <person name="Song B.-B."/>
            <person name="Dinh H."/>
            <person name="Thornton R."/>
            <person name="Coyle M."/>
            <person name="Francisco L."/>
            <person name="Jackson L."/>
            <person name="Javaid M."/>
            <person name="Korchina V."/>
            <person name="Kovar C."/>
            <person name="Mata R."/>
            <person name="Mathew T."/>
            <person name="Ngo R."/>
            <person name="Nguyen L."/>
            <person name="Nguyen N."/>
            <person name="Okwuonu G."/>
            <person name="Ongeri F."/>
            <person name="Pham C."/>
            <person name="Simmons D."/>
            <person name="Wilczek-Boney K."/>
            <person name="Hale W."/>
            <person name="Jakkamsetti A."/>
            <person name="Pham P."/>
            <person name="Ruth R."/>
            <person name="San Lucas F."/>
            <person name="Warren J."/>
            <person name="Zhang J."/>
            <person name="Zhao Z."/>
            <person name="Zhou C."/>
            <person name="Zhu D."/>
            <person name="Lee S."/>
            <person name="Bess C."/>
            <person name="Blankenburg K."/>
            <person name="Forbes L."/>
            <person name="Fu Q."/>
            <person name="Gubbala S."/>
            <person name="Hirani K."/>
            <person name="Jayaseelan J.C."/>
            <person name="Lara F."/>
            <person name="Munidasa M."/>
            <person name="Palculict T."/>
            <person name="Patil S."/>
            <person name="Pu L.-L."/>
            <person name="Saada N."/>
            <person name="Tang L."/>
            <person name="Weissenberger G."/>
            <person name="Zhu Y."/>
            <person name="Hemphill L."/>
            <person name="Shang Y."/>
            <person name="Youmans B."/>
            <person name="Ayvaz T."/>
            <person name="Ross M."/>
            <person name="Santibanez J."/>
            <person name="Aqrawi P."/>
            <person name="Gross S."/>
            <person name="Joshi V."/>
            <person name="Fowler G."/>
            <person name="Nazareth L."/>
            <person name="Reid J."/>
            <person name="Worley K."/>
            <person name="Petrosino J."/>
            <person name="Highlander S."/>
            <person name="Gibbs R."/>
        </authorList>
    </citation>
    <scope>NUCLEOTIDE SEQUENCE [LARGE SCALE GENOMIC DNA]</scope>
    <source>
        <strain evidence="4">ATCC 33269</strain>
    </source>
</reference>
<dbReference type="Proteomes" id="UP000005580">
    <property type="component" value="Unassembled WGS sequence"/>
</dbReference>
<dbReference type="Gene3D" id="1.20.120.1760">
    <property type="match status" value="1"/>
</dbReference>
<dbReference type="InterPro" id="IPR043130">
    <property type="entry name" value="CDP-OH_PTrfase_TM_dom"/>
</dbReference>
<dbReference type="GO" id="GO:0004307">
    <property type="term" value="F:ethanolaminephosphotransferase activity"/>
    <property type="evidence" value="ECO:0007669"/>
    <property type="project" value="UniProtKB-EC"/>
</dbReference>
<organism evidence="4 5">
    <name type="scientific">Hoylesella oralis ATCC 33269</name>
    <dbReference type="NCBI Taxonomy" id="873533"/>
    <lineage>
        <taxon>Bacteria</taxon>
        <taxon>Pseudomonadati</taxon>
        <taxon>Bacteroidota</taxon>
        <taxon>Bacteroidia</taxon>
        <taxon>Bacteroidales</taxon>
        <taxon>Prevotellaceae</taxon>
        <taxon>Hoylesella</taxon>
    </lineage>
</organism>
<dbReference type="Pfam" id="PF01066">
    <property type="entry name" value="CDP-OH_P_transf"/>
    <property type="match status" value="1"/>
</dbReference>
<evidence type="ECO:0000256" key="1">
    <source>
        <dbReference type="ARBA" id="ARBA00022679"/>
    </source>
</evidence>
<sequence>MNYRDFLQKAIYRIINPLIKGMIKVGITPNIITTIGFLLNIVAAGIFVYAAAYKPENSLTLIGWGGFIILFAGLFDMMDGRLARMGNMSSTFGALWDSTLDRYSELFTLFGIAIYFLLDGWIGSGVVTFLAMVGSVMVSYVRARAEGIGIECKVGFMQRPERVVATSIGAIFCGIYANLWVLSVPMMLIAVLANITAFWRVWHCYKQLKGR</sequence>
<keyword evidence="3" id="KW-0472">Membrane</keyword>
<gene>
    <name evidence="4" type="ORF">HMPREF0663_10768</name>
</gene>
<comment type="similarity">
    <text evidence="2">Belongs to the CDP-alcohol phosphatidyltransferase class-I family.</text>
</comment>
<dbReference type="eggNOG" id="COG0558">
    <property type="taxonomic scope" value="Bacteria"/>
</dbReference>
<dbReference type="STRING" id="28134.SAMN05444288_2291"/>
<comment type="caution">
    <text evidence="4">The sequence shown here is derived from an EMBL/GenBank/DDBJ whole genome shotgun (WGS) entry which is preliminary data.</text>
</comment>
<evidence type="ECO:0000313" key="5">
    <source>
        <dbReference type="Proteomes" id="UP000005580"/>
    </source>
</evidence>
<dbReference type="PROSITE" id="PS00379">
    <property type="entry name" value="CDP_ALCOHOL_P_TRANSF"/>
    <property type="match status" value="1"/>
</dbReference>
<keyword evidence="3" id="KW-1133">Transmembrane helix</keyword>
<dbReference type="RefSeq" id="WP_004367967.1">
    <property type="nucleotide sequence ID" value="NZ_GL833116.1"/>
</dbReference>
<evidence type="ECO:0000256" key="2">
    <source>
        <dbReference type="RuleBase" id="RU003750"/>
    </source>
</evidence>
<evidence type="ECO:0000256" key="3">
    <source>
        <dbReference type="SAM" id="Phobius"/>
    </source>
</evidence>
<dbReference type="AlphaFoldDB" id="E7RNL7"/>
<dbReference type="GO" id="GO:0008654">
    <property type="term" value="P:phospholipid biosynthetic process"/>
    <property type="evidence" value="ECO:0007669"/>
    <property type="project" value="InterPro"/>
</dbReference>
<feature type="transmembrane region" description="Helical" evidence="3">
    <location>
        <begin position="187"/>
        <end position="205"/>
    </location>
</feature>
<accession>E7RNL7</accession>
<keyword evidence="3" id="KW-0812">Transmembrane</keyword>
<feature type="transmembrane region" description="Helical" evidence="3">
    <location>
        <begin position="31"/>
        <end position="52"/>
    </location>
</feature>
<dbReference type="EC" id="2.7.8.1" evidence="4"/>
<keyword evidence="5" id="KW-1185">Reference proteome</keyword>
<dbReference type="HOGENOM" id="CLU_080384_1_0_10"/>
<name>E7RNL7_9BACT</name>